<keyword evidence="5 6" id="KW-0067">ATP-binding</keyword>
<comment type="similarity">
    <text evidence="7">Belongs to the protein kinase superfamily.</text>
</comment>
<dbReference type="GO" id="GO:0004674">
    <property type="term" value="F:protein serine/threonine kinase activity"/>
    <property type="evidence" value="ECO:0007669"/>
    <property type="project" value="UniProtKB-KW"/>
</dbReference>
<organism evidence="9 10">
    <name type="scientific">Fistulina hepatica ATCC 64428</name>
    <dbReference type="NCBI Taxonomy" id="1128425"/>
    <lineage>
        <taxon>Eukaryota</taxon>
        <taxon>Fungi</taxon>
        <taxon>Dikarya</taxon>
        <taxon>Basidiomycota</taxon>
        <taxon>Agaricomycotina</taxon>
        <taxon>Agaricomycetes</taxon>
        <taxon>Agaricomycetidae</taxon>
        <taxon>Agaricales</taxon>
        <taxon>Fistulinaceae</taxon>
        <taxon>Fistulina</taxon>
    </lineage>
</organism>
<evidence type="ECO:0000313" key="10">
    <source>
        <dbReference type="Proteomes" id="UP000054144"/>
    </source>
</evidence>
<feature type="domain" description="Protein kinase" evidence="8">
    <location>
        <begin position="21"/>
        <end position="295"/>
    </location>
</feature>
<proteinExistence type="inferred from homology"/>
<evidence type="ECO:0000259" key="8">
    <source>
        <dbReference type="PROSITE" id="PS50011"/>
    </source>
</evidence>
<accession>A0A0D7AIU6</accession>
<sequence>MAQLPTCIPDLSGHSVDDGRFFLKRCLGIGGYGRVYLAVDITSGVRYAVKCQIRAAPGSSRAGFQRAETVIHEAVSGHPNIITFHRVIELSSAEREFYGDLVFFVMDLCDGPDLFDMIMNKAFAQNDELVRHVFLKLVDAVFHCHQNGVFHRDIKPENILVSKDTEKVHLTDFGLATTSLFSSEIGVGSHNYMAPECIGSAGFRRDRVFHRFTDIWSLGVMLSTMVTGRMPWHRASMSDKHFKAYFHNRYYLEQSLPGMSKPAHRLLRQMLALEPADRIPLADLRRRVFNMQTFF</sequence>
<dbReference type="Proteomes" id="UP000054144">
    <property type="component" value="Unassembled WGS sequence"/>
</dbReference>
<dbReference type="InterPro" id="IPR017441">
    <property type="entry name" value="Protein_kinase_ATP_BS"/>
</dbReference>
<feature type="binding site" evidence="6">
    <location>
        <position position="50"/>
    </location>
    <ligand>
        <name>ATP</name>
        <dbReference type="ChEBI" id="CHEBI:30616"/>
    </ligand>
</feature>
<dbReference type="GO" id="GO:0005634">
    <property type="term" value="C:nucleus"/>
    <property type="evidence" value="ECO:0007669"/>
    <property type="project" value="TreeGrafter"/>
</dbReference>
<keyword evidence="4 9" id="KW-0418">Kinase</keyword>
<dbReference type="Gene3D" id="1.10.510.10">
    <property type="entry name" value="Transferase(Phosphotransferase) domain 1"/>
    <property type="match status" value="1"/>
</dbReference>
<dbReference type="EMBL" id="KN881650">
    <property type="protein sequence ID" value="KIY51517.1"/>
    <property type="molecule type" value="Genomic_DNA"/>
</dbReference>
<evidence type="ECO:0000256" key="6">
    <source>
        <dbReference type="PROSITE-ProRule" id="PRU10141"/>
    </source>
</evidence>
<dbReference type="PANTHER" id="PTHR24345:SF91">
    <property type="entry name" value="SERINE_THREONINE-PROTEIN KINASE PLK4"/>
    <property type="match status" value="1"/>
</dbReference>
<dbReference type="PROSITE" id="PS00108">
    <property type="entry name" value="PROTEIN_KINASE_ST"/>
    <property type="match status" value="1"/>
</dbReference>
<keyword evidence="3 6" id="KW-0547">Nucleotide-binding</keyword>
<dbReference type="GO" id="GO:0005524">
    <property type="term" value="F:ATP binding"/>
    <property type="evidence" value="ECO:0007669"/>
    <property type="project" value="UniProtKB-UniRule"/>
</dbReference>
<dbReference type="InterPro" id="IPR008271">
    <property type="entry name" value="Ser/Thr_kinase_AS"/>
</dbReference>
<keyword evidence="1 7" id="KW-0723">Serine/threonine-protein kinase</keyword>
<evidence type="ECO:0000256" key="4">
    <source>
        <dbReference type="ARBA" id="ARBA00022777"/>
    </source>
</evidence>
<dbReference type="PANTHER" id="PTHR24345">
    <property type="entry name" value="SERINE/THREONINE-PROTEIN KINASE PLK"/>
    <property type="match status" value="1"/>
</dbReference>
<gene>
    <name evidence="9" type="ORF">FISHEDRAFT_37074</name>
</gene>
<keyword evidence="10" id="KW-1185">Reference proteome</keyword>
<protein>
    <submittedName>
        <fullName evidence="9">Kinase-like protein</fullName>
    </submittedName>
</protein>
<feature type="non-terminal residue" evidence="9">
    <location>
        <position position="295"/>
    </location>
</feature>
<evidence type="ECO:0000256" key="2">
    <source>
        <dbReference type="ARBA" id="ARBA00022679"/>
    </source>
</evidence>
<dbReference type="SMART" id="SM00220">
    <property type="entry name" value="S_TKc"/>
    <property type="match status" value="1"/>
</dbReference>
<evidence type="ECO:0000256" key="1">
    <source>
        <dbReference type="ARBA" id="ARBA00022527"/>
    </source>
</evidence>
<dbReference type="InterPro" id="IPR000719">
    <property type="entry name" value="Prot_kinase_dom"/>
</dbReference>
<dbReference type="PROSITE" id="PS50011">
    <property type="entry name" value="PROTEIN_KINASE_DOM"/>
    <property type="match status" value="1"/>
</dbReference>
<evidence type="ECO:0000256" key="5">
    <source>
        <dbReference type="ARBA" id="ARBA00022840"/>
    </source>
</evidence>
<evidence type="ECO:0000256" key="7">
    <source>
        <dbReference type="RuleBase" id="RU000304"/>
    </source>
</evidence>
<dbReference type="AlphaFoldDB" id="A0A0D7AIU6"/>
<name>A0A0D7AIU6_9AGAR</name>
<evidence type="ECO:0000313" key="9">
    <source>
        <dbReference type="EMBL" id="KIY51517.1"/>
    </source>
</evidence>
<dbReference type="SUPFAM" id="SSF56112">
    <property type="entry name" value="Protein kinase-like (PK-like)"/>
    <property type="match status" value="1"/>
</dbReference>
<dbReference type="OrthoDB" id="541276at2759"/>
<dbReference type="InterPro" id="IPR011009">
    <property type="entry name" value="Kinase-like_dom_sf"/>
</dbReference>
<dbReference type="Pfam" id="PF00069">
    <property type="entry name" value="Pkinase"/>
    <property type="match status" value="1"/>
</dbReference>
<reference evidence="9 10" key="1">
    <citation type="journal article" date="2015" name="Fungal Genet. Biol.">
        <title>Evolution of novel wood decay mechanisms in Agaricales revealed by the genome sequences of Fistulina hepatica and Cylindrobasidium torrendii.</title>
        <authorList>
            <person name="Floudas D."/>
            <person name="Held B.W."/>
            <person name="Riley R."/>
            <person name="Nagy L.G."/>
            <person name="Koehler G."/>
            <person name="Ransdell A.S."/>
            <person name="Younus H."/>
            <person name="Chow J."/>
            <person name="Chiniquy J."/>
            <person name="Lipzen A."/>
            <person name="Tritt A."/>
            <person name="Sun H."/>
            <person name="Haridas S."/>
            <person name="LaButti K."/>
            <person name="Ohm R.A."/>
            <person name="Kues U."/>
            <person name="Blanchette R.A."/>
            <person name="Grigoriev I.V."/>
            <person name="Minto R.E."/>
            <person name="Hibbett D.S."/>
        </authorList>
    </citation>
    <scope>NUCLEOTIDE SEQUENCE [LARGE SCALE GENOMIC DNA]</scope>
    <source>
        <strain evidence="9 10">ATCC 64428</strain>
    </source>
</reference>
<dbReference type="PROSITE" id="PS00107">
    <property type="entry name" value="PROTEIN_KINASE_ATP"/>
    <property type="match status" value="1"/>
</dbReference>
<keyword evidence="2" id="KW-0808">Transferase</keyword>
<evidence type="ECO:0000256" key="3">
    <source>
        <dbReference type="ARBA" id="ARBA00022741"/>
    </source>
</evidence>